<comment type="caution">
    <text evidence="1">The sequence shown here is derived from an EMBL/GenBank/DDBJ whole genome shotgun (WGS) entry which is preliminary data.</text>
</comment>
<name>X1KR92_9ZZZZ</name>
<feature type="non-terminal residue" evidence="1">
    <location>
        <position position="67"/>
    </location>
</feature>
<dbReference type="EMBL" id="BARU01039743">
    <property type="protein sequence ID" value="GAH84503.1"/>
    <property type="molecule type" value="Genomic_DNA"/>
</dbReference>
<gene>
    <name evidence="1" type="ORF">S03H2_61567</name>
</gene>
<reference evidence="1" key="1">
    <citation type="journal article" date="2014" name="Front. Microbiol.">
        <title>High frequency of phylogenetically diverse reductive dehalogenase-homologous genes in deep subseafloor sedimentary metagenomes.</title>
        <authorList>
            <person name="Kawai M."/>
            <person name="Futagami T."/>
            <person name="Toyoda A."/>
            <person name="Takaki Y."/>
            <person name="Nishi S."/>
            <person name="Hori S."/>
            <person name="Arai W."/>
            <person name="Tsubouchi T."/>
            <person name="Morono Y."/>
            <person name="Uchiyama I."/>
            <person name="Ito T."/>
            <person name="Fujiyama A."/>
            <person name="Inagaki F."/>
            <person name="Takami H."/>
        </authorList>
    </citation>
    <scope>NUCLEOTIDE SEQUENCE</scope>
    <source>
        <strain evidence="1">Expedition CK06-06</strain>
    </source>
</reference>
<evidence type="ECO:0000313" key="1">
    <source>
        <dbReference type="EMBL" id="GAH84503.1"/>
    </source>
</evidence>
<proteinExistence type="predicted"/>
<dbReference type="AlphaFoldDB" id="X1KR92"/>
<sequence length="67" mass="7204">MIAKSGPKAAAPEPNAAAKLHAPLARLLRPLVRLCIRSGMTFPALAQLLRELFVNVAEHDFALDGKD</sequence>
<organism evidence="1">
    <name type="scientific">marine sediment metagenome</name>
    <dbReference type="NCBI Taxonomy" id="412755"/>
    <lineage>
        <taxon>unclassified sequences</taxon>
        <taxon>metagenomes</taxon>
        <taxon>ecological metagenomes</taxon>
    </lineage>
</organism>
<protein>
    <submittedName>
        <fullName evidence="1">Uncharacterized protein</fullName>
    </submittedName>
</protein>
<accession>X1KR92</accession>